<proteinExistence type="predicted"/>
<reference evidence="1 2" key="1">
    <citation type="journal article" date="2015" name="Proc. Natl. Acad. Sci. U.S.A.">
        <title>The resurrection genome of Boea hygrometrica: A blueprint for survival of dehydration.</title>
        <authorList>
            <person name="Xiao L."/>
            <person name="Yang G."/>
            <person name="Zhang L."/>
            <person name="Yang X."/>
            <person name="Zhao S."/>
            <person name="Ji Z."/>
            <person name="Zhou Q."/>
            <person name="Hu M."/>
            <person name="Wang Y."/>
            <person name="Chen M."/>
            <person name="Xu Y."/>
            <person name="Jin H."/>
            <person name="Xiao X."/>
            <person name="Hu G."/>
            <person name="Bao F."/>
            <person name="Hu Y."/>
            <person name="Wan P."/>
            <person name="Li L."/>
            <person name="Deng X."/>
            <person name="Kuang T."/>
            <person name="Xiang C."/>
            <person name="Zhu J.K."/>
            <person name="Oliver M.J."/>
            <person name="He Y."/>
        </authorList>
    </citation>
    <scope>NUCLEOTIDE SEQUENCE [LARGE SCALE GENOMIC DNA]</scope>
    <source>
        <strain evidence="2">cv. XS01</strain>
    </source>
</reference>
<gene>
    <name evidence="1" type="ORF">F511_23039</name>
</gene>
<dbReference type="EMBL" id="KQ995283">
    <property type="protein sequence ID" value="KZV47459.1"/>
    <property type="molecule type" value="Genomic_DNA"/>
</dbReference>
<dbReference type="OrthoDB" id="1748561at2759"/>
<accession>A0A2Z7CRT5</accession>
<protein>
    <submittedName>
        <fullName evidence="1">WEB family protein</fullName>
    </submittedName>
</protein>
<name>A0A2Z7CRT5_9LAMI</name>
<sequence length="68" mass="7636">MNEVSQNNIMNVDVETADKENLERYIYEHPDENGNLDLAAVAAPGIILMELKQAKMNLTRTTTDLSDI</sequence>
<keyword evidence="2" id="KW-1185">Reference proteome</keyword>
<organism evidence="1 2">
    <name type="scientific">Dorcoceras hygrometricum</name>
    <dbReference type="NCBI Taxonomy" id="472368"/>
    <lineage>
        <taxon>Eukaryota</taxon>
        <taxon>Viridiplantae</taxon>
        <taxon>Streptophyta</taxon>
        <taxon>Embryophyta</taxon>
        <taxon>Tracheophyta</taxon>
        <taxon>Spermatophyta</taxon>
        <taxon>Magnoliopsida</taxon>
        <taxon>eudicotyledons</taxon>
        <taxon>Gunneridae</taxon>
        <taxon>Pentapetalae</taxon>
        <taxon>asterids</taxon>
        <taxon>lamiids</taxon>
        <taxon>Lamiales</taxon>
        <taxon>Gesneriaceae</taxon>
        <taxon>Didymocarpoideae</taxon>
        <taxon>Trichosporeae</taxon>
        <taxon>Loxocarpinae</taxon>
        <taxon>Dorcoceras</taxon>
    </lineage>
</organism>
<evidence type="ECO:0000313" key="2">
    <source>
        <dbReference type="Proteomes" id="UP000250235"/>
    </source>
</evidence>
<dbReference type="AlphaFoldDB" id="A0A2Z7CRT5"/>
<evidence type="ECO:0000313" key="1">
    <source>
        <dbReference type="EMBL" id="KZV47459.1"/>
    </source>
</evidence>
<dbReference type="Proteomes" id="UP000250235">
    <property type="component" value="Unassembled WGS sequence"/>
</dbReference>